<evidence type="ECO:0000256" key="1">
    <source>
        <dbReference type="SAM" id="SignalP"/>
    </source>
</evidence>
<dbReference type="EMBL" id="JAAOCA010000019">
    <property type="protein sequence ID" value="MBD1600193.1"/>
    <property type="molecule type" value="Genomic_DNA"/>
</dbReference>
<comment type="caution">
    <text evidence="2">The sequence shown here is derived from an EMBL/GenBank/DDBJ whole genome shotgun (WGS) entry which is preliminary data.</text>
</comment>
<name>A0ABR7Z3Y9_9PSED</name>
<dbReference type="Pfam" id="PF09694">
    <property type="entry name" value="Gcw_chp"/>
    <property type="match status" value="1"/>
</dbReference>
<evidence type="ECO:0000313" key="3">
    <source>
        <dbReference type="Proteomes" id="UP000805841"/>
    </source>
</evidence>
<protein>
    <recommendedName>
        <fullName evidence="4">Lipoprotein</fullName>
    </recommendedName>
</protein>
<keyword evidence="1" id="KW-0732">Signal</keyword>
<dbReference type="InterPro" id="IPR010239">
    <property type="entry name" value="CHP02001"/>
</dbReference>
<feature type="chain" id="PRO_5045484683" description="Lipoprotein" evidence="1">
    <location>
        <begin position="28"/>
        <end position="245"/>
    </location>
</feature>
<feature type="signal peptide" evidence="1">
    <location>
        <begin position="1"/>
        <end position="27"/>
    </location>
</feature>
<organism evidence="2 3">
    <name type="scientific">Pseudomonas typographi</name>
    <dbReference type="NCBI Taxonomy" id="2715964"/>
    <lineage>
        <taxon>Bacteria</taxon>
        <taxon>Pseudomonadati</taxon>
        <taxon>Pseudomonadota</taxon>
        <taxon>Gammaproteobacteria</taxon>
        <taxon>Pseudomonadales</taxon>
        <taxon>Pseudomonadaceae</taxon>
        <taxon>Pseudomonas</taxon>
    </lineage>
</organism>
<keyword evidence="3" id="KW-1185">Reference proteome</keyword>
<accession>A0ABR7Z3Y9</accession>
<dbReference type="Proteomes" id="UP000805841">
    <property type="component" value="Unassembled WGS sequence"/>
</dbReference>
<evidence type="ECO:0000313" key="2">
    <source>
        <dbReference type="EMBL" id="MBD1600193.1"/>
    </source>
</evidence>
<gene>
    <name evidence="2" type="ORF">HAQ05_15965</name>
</gene>
<proteinExistence type="predicted"/>
<evidence type="ECO:0008006" key="4">
    <source>
        <dbReference type="Google" id="ProtNLM"/>
    </source>
</evidence>
<dbReference type="NCBIfam" id="TIGR02001">
    <property type="entry name" value="gcw_chp"/>
    <property type="match status" value="1"/>
</dbReference>
<sequence>MLIAFLPTLRRGALPLLLLAGAPAAHAQVMQRELGDFDLKVGTTPSRTMAQGLVTPSAGAAMHGGIDLTHDSGFYVGQWAPSLGLTSDTTWEVDSYAGYKRKLNPALGYEVGMIGYARPEVDGDSHEVYAGLRVLGTRFGAALSSAIGSRASTLYADFGALPLVGLGVSMKVTNYQLTTPYDVGDGSLVNGYHDWSMTVSRPWLGMDLNFVYTGSDLNGDRCAAYAGHNPECGGTFTLKAVRSFF</sequence>
<reference evidence="2 3" key="1">
    <citation type="journal article" date="2020" name="Insects">
        <title>Bacteria Belonging to Pseudomonas typographi sp. nov. from the Bark Beetle Ips typographus Have Genomic Potential to Aid in the Host Ecology.</title>
        <authorList>
            <person name="Peral-Aranega E."/>
            <person name="Saati-Santamaria Z."/>
            <person name="Kolarik M."/>
            <person name="Rivas R."/>
            <person name="Garcia-Fraile P."/>
        </authorList>
    </citation>
    <scope>NUCLEOTIDE SEQUENCE [LARGE SCALE GENOMIC DNA]</scope>
    <source>
        <strain evidence="2 3">CA3A</strain>
    </source>
</reference>